<name>A0A7W7I8B6_9ACTN</name>
<dbReference type="PANTHER" id="PTHR34703:SF1">
    <property type="entry name" value="ANTIPORTER SUBUNIT MNHG2-RELATED"/>
    <property type="match status" value="1"/>
</dbReference>
<dbReference type="GO" id="GO:0015385">
    <property type="term" value="F:sodium:proton antiporter activity"/>
    <property type="evidence" value="ECO:0007669"/>
    <property type="project" value="TreeGrafter"/>
</dbReference>
<dbReference type="InterPro" id="IPR005133">
    <property type="entry name" value="PhaG_MnhG_YufB"/>
</dbReference>
<keyword evidence="2" id="KW-0472">Membrane</keyword>
<accession>A0A7W7I8B6</accession>
<evidence type="ECO:0000256" key="1">
    <source>
        <dbReference type="ARBA" id="ARBA00008404"/>
    </source>
</evidence>
<evidence type="ECO:0000313" key="5">
    <source>
        <dbReference type="Proteomes" id="UP000549343"/>
    </source>
</evidence>
<organism evidence="4 5">
    <name type="scientific">Actinomadura livida</name>
    <dbReference type="NCBI Taxonomy" id="79909"/>
    <lineage>
        <taxon>Bacteria</taxon>
        <taxon>Bacillati</taxon>
        <taxon>Actinomycetota</taxon>
        <taxon>Actinomycetes</taxon>
        <taxon>Streptosporangiales</taxon>
        <taxon>Thermomonosporaceae</taxon>
        <taxon>Actinomadura</taxon>
    </lineage>
</organism>
<feature type="transmembrane region" description="Helical" evidence="2">
    <location>
        <begin position="67"/>
        <end position="89"/>
    </location>
</feature>
<evidence type="ECO:0000313" key="4">
    <source>
        <dbReference type="EMBL" id="MBB4772068.1"/>
    </source>
</evidence>
<dbReference type="PANTHER" id="PTHR34703">
    <property type="entry name" value="ANTIPORTER SUBUNIT MNHG2-RELATED"/>
    <property type="match status" value="1"/>
</dbReference>
<evidence type="ECO:0000256" key="2">
    <source>
        <dbReference type="SAM" id="Phobius"/>
    </source>
</evidence>
<keyword evidence="2" id="KW-0812">Transmembrane</keyword>
<reference evidence="3 6" key="1">
    <citation type="journal article" date="2019" name="Int. J. Syst. Evol. Microbiol.">
        <title>The Global Catalogue of Microorganisms (GCM) 10K type strain sequencing project: providing services to taxonomists for standard genome sequencing and annotation.</title>
        <authorList>
            <consortium name="The Broad Institute Genomics Platform"/>
            <consortium name="The Broad Institute Genome Sequencing Center for Infectious Disease"/>
            <person name="Wu L."/>
            <person name="Ma J."/>
        </authorList>
    </citation>
    <scope>NUCLEOTIDE SEQUENCE [LARGE SCALE GENOMIC DNA]</scope>
    <source>
        <strain evidence="3 6">JCM 10667</strain>
    </source>
</reference>
<evidence type="ECO:0000313" key="3">
    <source>
        <dbReference type="EMBL" id="GAA0545658.1"/>
    </source>
</evidence>
<comment type="similarity">
    <text evidence="1">Belongs to the CPA3 antiporters (TC 2.A.63) subunit G family.</text>
</comment>
<protein>
    <submittedName>
        <fullName evidence="3">Monovalent cation/H(+) antiporter subunit G</fullName>
    </submittedName>
    <submittedName>
        <fullName evidence="4">Multicomponent Na+:H+ antiporter subunit G</fullName>
    </submittedName>
</protein>
<comment type="caution">
    <text evidence="4">The sequence shown here is derived from an EMBL/GenBank/DDBJ whole genome shotgun (WGS) entry which is preliminary data.</text>
</comment>
<feature type="transmembrane region" description="Helical" evidence="2">
    <location>
        <begin position="44"/>
        <end position="61"/>
    </location>
</feature>
<dbReference type="AlphaFoldDB" id="A0A7W7I8B6"/>
<dbReference type="Proteomes" id="UP000549343">
    <property type="component" value="Unassembled WGS sequence"/>
</dbReference>
<dbReference type="EMBL" id="BAAAHD010000001">
    <property type="protein sequence ID" value="GAA0545658.1"/>
    <property type="molecule type" value="Genomic_DNA"/>
</dbReference>
<reference evidence="4 5" key="2">
    <citation type="submission" date="2020-08" db="EMBL/GenBank/DDBJ databases">
        <title>Sequencing the genomes of 1000 actinobacteria strains.</title>
        <authorList>
            <person name="Klenk H.-P."/>
        </authorList>
    </citation>
    <scope>NUCLEOTIDE SEQUENCE [LARGE SCALE GENOMIC DNA]</scope>
    <source>
        <strain evidence="4 5">DSM 44772</strain>
    </source>
</reference>
<keyword evidence="6" id="KW-1185">Reference proteome</keyword>
<keyword evidence="2" id="KW-1133">Transmembrane helix</keyword>
<reference evidence="3" key="3">
    <citation type="submission" date="2023-12" db="EMBL/GenBank/DDBJ databases">
        <authorList>
            <person name="Sun Q."/>
            <person name="Inoue M."/>
        </authorList>
    </citation>
    <scope>NUCLEOTIDE SEQUENCE</scope>
    <source>
        <strain evidence="3">JCM 10667</strain>
    </source>
</reference>
<sequence>MSLSLLIDIASGALLLAGCLLVVSGAVGLLRLPDFYTRTHAGSLTDAAGATLLLLGLLLQADGWQSGVRLVLIMLFLLVTSPTAAHALAQAARRDGERLPAGDDEGRR</sequence>
<evidence type="ECO:0000313" key="6">
    <source>
        <dbReference type="Proteomes" id="UP001501427"/>
    </source>
</evidence>
<gene>
    <name evidence="3" type="primary">mnhG_1</name>
    <name evidence="4" type="ORF">F4557_000486</name>
    <name evidence="3" type="ORF">GCM10009546_04680</name>
</gene>
<dbReference type="Pfam" id="PF03334">
    <property type="entry name" value="PhaG_MnhG_YufB"/>
    <property type="match status" value="1"/>
</dbReference>
<feature type="transmembrane region" description="Helical" evidence="2">
    <location>
        <begin position="12"/>
        <end position="32"/>
    </location>
</feature>
<dbReference type="NCBIfam" id="TIGR01300">
    <property type="entry name" value="CPA3_mnhG_phaG"/>
    <property type="match status" value="1"/>
</dbReference>
<dbReference type="Proteomes" id="UP001501427">
    <property type="component" value="Unassembled WGS sequence"/>
</dbReference>
<dbReference type="EMBL" id="JACHMV010000001">
    <property type="protein sequence ID" value="MBB4772068.1"/>
    <property type="molecule type" value="Genomic_DNA"/>
</dbReference>
<dbReference type="RefSeq" id="WP_132051651.1">
    <property type="nucleotide sequence ID" value="NZ_BAAAHD010000001.1"/>
</dbReference>
<proteinExistence type="inferred from homology"/>